<dbReference type="Proteomes" id="UP000326268">
    <property type="component" value="Unassembled WGS sequence"/>
</dbReference>
<dbReference type="EMBL" id="ML737604">
    <property type="protein sequence ID" value="KAE8367040.1"/>
    <property type="molecule type" value="Genomic_DNA"/>
</dbReference>
<dbReference type="RefSeq" id="XP_031930121.1">
    <property type="nucleotide sequence ID" value="XM_032075266.1"/>
</dbReference>
<keyword evidence="2 6" id="KW-0812">Transmembrane</keyword>
<dbReference type="AlphaFoldDB" id="A0A5N7AEI0"/>
<evidence type="ECO:0000313" key="9">
    <source>
        <dbReference type="Proteomes" id="UP000326268"/>
    </source>
</evidence>
<dbReference type="PANTHER" id="PTHR42718">
    <property type="entry name" value="MAJOR FACILITATOR SUPERFAMILY MULTIDRUG TRANSPORTER MFSC"/>
    <property type="match status" value="1"/>
</dbReference>
<keyword evidence="9" id="KW-1185">Reference proteome</keyword>
<dbReference type="PROSITE" id="PS50850">
    <property type="entry name" value="MFS"/>
    <property type="match status" value="1"/>
</dbReference>
<feature type="transmembrane region" description="Helical" evidence="6">
    <location>
        <begin position="211"/>
        <end position="231"/>
    </location>
</feature>
<feature type="region of interest" description="Disordered" evidence="5">
    <location>
        <begin position="1"/>
        <end position="42"/>
    </location>
</feature>
<dbReference type="Gene3D" id="1.20.1250.20">
    <property type="entry name" value="MFS general substrate transporter like domains"/>
    <property type="match status" value="1"/>
</dbReference>
<protein>
    <submittedName>
        <fullName evidence="8">MFS general substrate transporter</fullName>
    </submittedName>
</protein>
<feature type="transmembrane region" description="Helical" evidence="6">
    <location>
        <begin position="252"/>
        <end position="269"/>
    </location>
</feature>
<feature type="transmembrane region" description="Helical" evidence="6">
    <location>
        <begin position="322"/>
        <end position="342"/>
    </location>
</feature>
<feature type="transmembrane region" description="Helical" evidence="6">
    <location>
        <begin position="90"/>
        <end position="107"/>
    </location>
</feature>
<keyword evidence="4 6" id="KW-0472">Membrane</keyword>
<gene>
    <name evidence="8" type="ORF">BDV27DRAFT_170302</name>
</gene>
<keyword evidence="3 6" id="KW-1133">Transmembrane helix</keyword>
<feature type="transmembrane region" description="Helical" evidence="6">
    <location>
        <begin position="144"/>
        <end position="168"/>
    </location>
</feature>
<evidence type="ECO:0000313" key="8">
    <source>
        <dbReference type="EMBL" id="KAE8367040.1"/>
    </source>
</evidence>
<dbReference type="GeneID" id="43659712"/>
<dbReference type="Gene3D" id="1.20.1720.10">
    <property type="entry name" value="Multidrug resistance protein D"/>
    <property type="match status" value="1"/>
</dbReference>
<feature type="transmembrane region" description="Helical" evidence="6">
    <location>
        <begin position="362"/>
        <end position="386"/>
    </location>
</feature>
<reference evidence="8 9" key="1">
    <citation type="submission" date="2019-04" db="EMBL/GenBank/DDBJ databases">
        <title>Friends and foes A comparative genomics studyof 23 Aspergillus species from section Flavi.</title>
        <authorList>
            <consortium name="DOE Joint Genome Institute"/>
            <person name="Kjaerbolling I."/>
            <person name="Vesth T."/>
            <person name="Frisvad J.C."/>
            <person name="Nybo J.L."/>
            <person name="Theobald S."/>
            <person name="Kildgaard S."/>
            <person name="Isbrandt T."/>
            <person name="Kuo A."/>
            <person name="Sato A."/>
            <person name="Lyhne E.K."/>
            <person name="Kogle M.E."/>
            <person name="Wiebenga A."/>
            <person name="Kun R.S."/>
            <person name="Lubbers R.J."/>
            <person name="Makela M.R."/>
            <person name="Barry K."/>
            <person name="Chovatia M."/>
            <person name="Clum A."/>
            <person name="Daum C."/>
            <person name="Haridas S."/>
            <person name="He G."/>
            <person name="LaButti K."/>
            <person name="Lipzen A."/>
            <person name="Mondo S."/>
            <person name="Riley R."/>
            <person name="Salamov A."/>
            <person name="Simmons B.A."/>
            <person name="Magnuson J.K."/>
            <person name="Henrissat B."/>
            <person name="Mortensen U.H."/>
            <person name="Larsen T.O."/>
            <person name="Devries R.P."/>
            <person name="Grigoriev I.V."/>
            <person name="Machida M."/>
            <person name="Baker S.E."/>
            <person name="Andersen M.R."/>
        </authorList>
    </citation>
    <scope>NUCLEOTIDE SEQUENCE [LARGE SCALE GENOMIC DNA]</scope>
    <source>
        <strain evidence="8 9">CBS 763.97</strain>
    </source>
</reference>
<name>A0A5N7AEI0_9EURO</name>
<feature type="transmembrane region" description="Helical" evidence="6">
    <location>
        <begin position="289"/>
        <end position="310"/>
    </location>
</feature>
<dbReference type="PANTHER" id="PTHR42718:SF27">
    <property type="entry name" value="TRANSPORTER, PUTATIVE-RELATED"/>
    <property type="match status" value="1"/>
</dbReference>
<dbReference type="GO" id="GO:0016020">
    <property type="term" value="C:membrane"/>
    <property type="evidence" value="ECO:0007669"/>
    <property type="project" value="UniProtKB-SubCell"/>
</dbReference>
<evidence type="ECO:0000259" key="7">
    <source>
        <dbReference type="PROSITE" id="PS50850"/>
    </source>
</evidence>
<feature type="domain" description="Major facilitator superfamily (MFS) profile" evidence="7">
    <location>
        <begin position="50"/>
        <end position="527"/>
    </location>
</feature>
<proteinExistence type="predicted"/>
<sequence>MFDGDRGSTSMAPTPSPPPQPASTPGRGPEGTPSLDGVEEAEEPVPMTQTVAIITSITCITGIGNLLAGLLTVCIPVIAADLHIPPALQLWPTAAFALACGCVLLPCGAAADVLGCRRACLLGGLLQTTSALGAGLSATGTQLIALRVIAGLAASFCLPSAVGVTAHVFPANSSPRRRSIAFAAMGGGQAVGFGLGLALGGVFSDTVGWRWGFYVTAILNSAVLALALWAIPNSADGGPLGKASLVRLRRDVDWIGALVISACLALLSYELAVATGSDANQSMRQPLNIVLLCSALALIPVFALWMGRQFRLSRPALIPNSLWANVPFTAICITVFLVWGTLNASEQLTALYLQNVRGTSTLTASLYFMPAPVCGLLMNAAIGISLPYLKPSIAVPAGCLVSGIAPLLLATLCGVDGPGYWRGVFQAMAINPLGADLIYTIANLVMTDSFPAKTQALAGGVFNMLAQVGKSVGIATSALIARQITSQTYNAESATALLKGYKAGWWYNCGLGFISVAVSFWGLRSVKRLEIKKD</sequence>
<evidence type="ECO:0000256" key="1">
    <source>
        <dbReference type="ARBA" id="ARBA00004141"/>
    </source>
</evidence>
<dbReference type="GO" id="GO:0022857">
    <property type="term" value="F:transmembrane transporter activity"/>
    <property type="evidence" value="ECO:0007669"/>
    <property type="project" value="InterPro"/>
</dbReference>
<comment type="subcellular location">
    <subcellularLocation>
        <location evidence="1">Membrane</location>
        <topology evidence="1">Multi-pass membrane protein</topology>
    </subcellularLocation>
</comment>
<evidence type="ECO:0000256" key="2">
    <source>
        <dbReference type="ARBA" id="ARBA00022692"/>
    </source>
</evidence>
<evidence type="ECO:0000256" key="4">
    <source>
        <dbReference type="ARBA" id="ARBA00023136"/>
    </source>
</evidence>
<accession>A0A5N7AEI0</accession>
<feature type="transmembrane region" description="Helical" evidence="6">
    <location>
        <begin position="393"/>
        <end position="412"/>
    </location>
</feature>
<dbReference type="InterPro" id="IPR011701">
    <property type="entry name" value="MFS"/>
</dbReference>
<dbReference type="SUPFAM" id="SSF103473">
    <property type="entry name" value="MFS general substrate transporter"/>
    <property type="match status" value="1"/>
</dbReference>
<evidence type="ECO:0000256" key="6">
    <source>
        <dbReference type="SAM" id="Phobius"/>
    </source>
</evidence>
<dbReference type="OrthoDB" id="2130629at2759"/>
<evidence type="ECO:0000256" key="3">
    <source>
        <dbReference type="ARBA" id="ARBA00022989"/>
    </source>
</evidence>
<feature type="transmembrane region" description="Helical" evidence="6">
    <location>
        <begin position="505"/>
        <end position="523"/>
    </location>
</feature>
<feature type="transmembrane region" description="Helical" evidence="6">
    <location>
        <begin position="51"/>
        <end position="78"/>
    </location>
</feature>
<dbReference type="InterPro" id="IPR036259">
    <property type="entry name" value="MFS_trans_sf"/>
</dbReference>
<feature type="transmembrane region" description="Helical" evidence="6">
    <location>
        <begin position="180"/>
        <end position="199"/>
    </location>
</feature>
<dbReference type="InterPro" id="IPR020846">
    <property type="entry name" value="MFS_dom"/>
</dbReference>
<organism evidence="8 9">
    <name type="scientific">Aspergillus caelatus</name>
    <dbReference type="NCBI Taxonomy" id="61420"/>
    <lineage>
        <taxon>Eukaryota</taxon>
        <taxon>Fungi</taxon>
        <taxon>Dikarya</taxon>
        <taxon>Ascomycota</taxon>
        <taxon>Pezizomycotina</taxon>
        <taxon>Eurotiomycetes</taxon>
        <taxon>Eurotiomycetidae</taxon>
        <taxon>Eurotiales</taxon>
        <taxon>Aspergillaceae</taxon>
        <taxon>Aspergillus</taxon>
        <taxon>Aspergillus subgen. Circumdati</taxon>
    </lineage>
</organism>
<dbReference type="Pfam" id="PF07690">
    <property type="entry name" value="MFS_1"/>
    <property type="match status" value="1"/>
</dbReference>
<evidence type="ECO:0000256" key="5">
    <source>
        <dbReference type="SAM" id="MobiDB-lite"/>
    </source>
</evidence>